<name>A0AAE8SXW0_9PEZI</name>
<dbReference type="PANTHER" id="PTHR38050">
    <property type="match status" value="1"/>
</dbReference>
<gene>
    <name evidence="13" type="ORF">DNG_07875</name>
</gene>
<dbReference type="Proteomes" id="UP001187682">
    <property type="component" value="Unassembled WGS sequence"/>
</dbReference>
<dbReference type="GO" id="GO:0006508">
    <property type="term" value="P:proteolysis"/>
    <property type="evidence" value="ECO:0007669"/>
    <property type="project" value="InterPro"/>
</dbReference>
<keyword evidence="4 11" id="KW-0858">Xylan degradation</keyword>
<evidence type="ECO:0000256" key="1">
    <source>
        <dbReference type="ARBA" id="ARBA00004613"/>
    </source>
</evidence>
<dbReference type="SUPFAM" id="SSF53474">
    <property type="entry name" value="alpha/beta-Hydrolases"/>
    <property type="match status" value="1"/>
</dbReference>
<reference evidence="13" key="1">
    <citation type="submission" date="2018-03" db="EMBL/GenBank/DDBJ databases">
        <authorList>
            <person name="Guldener U."/>
        </authorList>
    </citation>
    <scope>NUCLEOTIDE SEQUENCE</scope>
</reference>
<sequence length="279" mass="30244">MARFATLLAILGLATSVLGVTPSSGCGKTPTYTEGNKNMMVNGKNRQYIVRLPQNYANDHPYRLIFGLHWLDSNYQSVDGGTAPYYGMKAKAENSAIFVAPDGLNRGWGNQGGEDVTFISNIVEEITNAMCVDLDLIFTMGFSYGGAMSFSLACSKPDIFRAVAVLSGATLSGCQGGTQPVAYYGQHGIRDGVLNISMGRQLRDRFVANNGCTATNPQEPGRNSRQHIKTEYTGCKEGYPVTWVAFDEDHVALPQDSGGDGGPNSWTIGEVWDFFSQFE</sequence>
<dbReference type="Pfam" id="PF00326">
    <property type="entry name" value="Peptidase_S9"/>
    <property type="match status" value="1"/>
</dbReference>
<dbReference type="GO" id="GO:0005576">
    <property type="term" value="C:extracellular region"/>
    <property type="evidence" value="ECO:0007669"/>
    <property type="project" value="UniProtKB-SubCell"/>
</dbReference>
<evidence type="ECO:0000256" key="10">
    <source>
        <dbReference type="ARBA" id="ARBA00034075"/>
    </source>
</evidence>
<evidence type="ECO:0000256" key="9">
    <source>
        <dbReference type="ARBA" id="ARBA00025250"/>
    </source>
</evidence>
<evidence type="ECO:0000256" key="2">
    <source>
        <dbReference type="ARBA" id="ARBA00010278"/>
    </source>
</evidence>
<dbReference type="PANTHER" id="PTHR38050:SF1">
    <property type="entry name" value="FERULOYL ESTERASE C"/>
    <property type="match status" value="1"/>
</dbReference>
<evidence type="ECO:0000256" key="5">
    <source>
        <dbReference type="ARBA" id="ARBA00022729"/>
    </source>
</evidence>
<proteinExistence type="inferred from homology"/>
<dbReference type="GO" id="GO:0045493">
    <property type="term" value="P:xylan catabolic process"/>
    <property type="evidence" value="ECO:0007669"/>
    <property type="project" value="UniProtKB-UniRule"/>
</dbReference>
<keyword evidence="6 11" id="KW-0378">Hydrolase</keyword>
<accession>A0AAE8SXW0</accession>
<comment type="function">
    <text evidence="9 11">Involved in degradation of plant cell walls. Hydrolyzes the feruloyl-arabinose ester bond in arabinoxylans, and the feruloyl-galactose ester bond in pectin. Active against paranitrophenyl-acetate, methyl ferulate and wheat arabinoxylan.</text>
</comment>
<evidence type="ECO:0000313" key="14">
    <source>
        <dbReference type="Proteomes" id="UP001187682"/>
    </source>
</evidence>
<keyword evidence="7 11" id="KW-0119">Carbohydrate metabolism</keyword>
<keyword evidence="5 11" id="KW-0732">Signal</keyword>
<feature type="chain" id="PRO_5043098643" description="Feruloyl esterase C" evidence="11">
    <location>
        <begin position="20"/>
        <end position="279"/>
    </location>
</feature>
<keyword evidence="14" id="KW-1185">Reference proteome</keyword>
<dbReference type="EMBL" id="ONZQ02000012">
    <property type="protein sequence ID" value="SPO05189.1"/>
    <property type="molecule type" value="Genomic_DNA"/>
</dbReference>
<comment type="subcellular location">
    <subcellularLocation>
        <location evidence="1 11">Secreted</location>
    </subcellularLocation>
</comment>
<feature type="signal peptide" evidence="11">
    <location>
        <begin position="1"/>
        <end position="19"/>
    </location>
</feature>
<dbReference type="EC" id="3.1.1.73" evidence="11"/>
<comment type="similarity">
    <text evidence="2 11">Belongs to the faeC family.</text>
</comment>
<evidence type="ECO:0000259" key="12">
    <source>
        <dbReference type="Pfam" id="PF00326"/>
    </source>
</evidence>
<keyword evidence="8 11" id="KW-0624">Polysaccharide degradation</keyword>
<evidence type="ECO:0000256" key="6">
    <source>
        <dbReference type="ARBA" id="ARBA00022801"/>
    </source>
</evidence>
<protein>
    <recommendedName>
        <fullName evidence="11">Feruloyl esterase C</fullName>
        <ecNumber evidence="11">3.1.1.73</ecNumber>
    </recommendedName>
    <alternativeName>
        <fullName evidence="11">Ferulic acid esterase C</fullName>
    </alternativeName>
</protein>
<dbReference type="Gene3D" id="3.40.50.1820">
    <property type="entry name" value="alpha/beta hydrolase"/>
    <property type="match status" value="1"/>
</dbReference>
<comment type="caution">
    <text evidence="13">The sequence shown here is derived from an EMBL/GenBank/DDBJ whole genome shotgun (WGS) entry which is preliminary data.</text>
</comment>
<dbReference type="GO" id="GO:0030600">
    <property type="term" value="F:feruloyl esterase activity"/>
    <property type="evidence" value="ECO:0007669"/>
    <property type="project" value="UniProtKB-UniRule"/>
</dbReference>
<evidence type="ECO:0000256" key="4">
    <source>
        <dbReference type="ARBA" id="ARBA00022651"/>
    </source>
</evidence>
<dbReference type="InterPro" id="IPR029058">
    <property type="entry name" value="AB_hydrolase_fold"/>
</dbReference>
<comment type="catalytic activity">
    <reaction evidence="10 11">
        <text>feruloyl-polysaccharide + H2O = ferulate + polysaccharide.</text>
        <dbReference type="EC" id="3.1.1.73"/>
    </reaction>
</comment>
<organism evidence="13 14">
    <name type="scientific">Cephalotrichum gorgonifer</name>
    <dbReference type="NCBI Taxonomy" id="2041049"/>
    <lineage>
        <taxon>Eukaryota</taxon>
        <taxon>Fungi</taxon>
        <taxon>Dikarya</taxon>
        <taxon>Ascomycota</taxon>
        <taxon>Pezizomycotina</taxon>
        <taxon>Sordariomycetes</taxon>
        <taxon>Hypocreomycetidae</taxon>
        <taxon>Microascales</taxon>
        <taxon>Microascaceae</taxon>
        <taxon>Cephalotrichum</taxon>
    </lineage>
</organism>
<dbReference type="GO" id="GO:0008236">
    <property type="term" value="F:serine-type peptidase activity"/>
    <property type="evidence" value="ECO:0007669"/>
    <property type="project" value="InterPro"/>
</dbReference>
<keyword evidence="3 11" id="KW-0964">Secreted</keyword>
<evidence type="ECO:0000256" key="3">
    <source>
        <dbReference type="ARBA" id="ARBA00022525"/>
    </source>
</evidence>
<dbReference type="InterPro" id="IPR043595">
    <property type="entry name" value="FaeB/C/D"/>
</dbReference>
<evidence type="ECO:0000256" key="11">
    <source>
        <dbReference type="RuleBase" id="RU367094"/>
    </source>
</evidence>
<dbReference type="InterPro" id="IPR001375">
    <property type="entry name" value="Peptidase_S9_cat"/>
</dbReference>
<evidence type="ECO:0000256" key="7">
    <source>
        <dbReference type="ARBA" id="ARBA00023277"/>
    </source>
</evidence>
<feature type="domain" description="Peptidase S9 prolyl oligopeptidase catalytic" evidence="12">
    <location>
        <begin position="106"/>
        <end position="168"/>
    </location>
</feature>
<dbReference type="AlphaFoldDB" id="A0AAE8SXW0"/>
<evidence type="ECO:0000256" key="8">
    <source>
        <dbReference type="ARBA" id="ARBA00023326"/>
    </source>
</evidence>
<evidence type="ECO:0000313" key="13">
    <source>
        <dbReference type="EMBL" id="SPO05189.1"/>
    </source>
</evidence>